<feature type="compositionally biased region" description="Basic and acidic residues" evidence="1">
    <location>
        <begin position="218"/>
        <end position="240"/>
    </location>
</feature>
<name>A0A182IX25_ANOAO</name>
<dbReference type="STRING" id="41427.A0A182IX25"/>
<dbReference type="EnsemblMetazoa" id="AATE007135-RA">
    <property type="protein sequence ID" value="AATE007135-PA.1"/>
    <property type="gene ID" value="AATE007135"/>
</dbReference>
<accession>A0A182IX25</accession>
<dbReference type="VEuPathDB" id="VectorBase:AATE007135"/>
<dbReference type="AlphaFoldDB" id="A0A182IX25"/>
<feature type="region of interest" description="Disordered" evidence="1">
    <location>
        <begin position="141"/>
        <end position="240"/>
    </location>
</feature>
<feature type="compositionally biased region" description="Basic and acidic residues" evidence="1">
    <location>
        <begin position="160"/>
        <end position="171"/>
    </location>
</feature>
<feature type="region of interest" description="Disordered" evidence="1">
    <location>
        <begin position="273"/>
        <end position="294"/>
    </location>
</feature>
<reference evidence="2" key="1">
    <citation type="submission" date="2022-08" db="UniProtKB">
        <authorList>
            <consortium name="EnsemblMetazoa"/>
        </authorList>
    </citation>
    <scope>IDENTIFICATION</scope>
    <source>
        <strain evidence="2">EBRO</strain>
    </source>
</reference>
<proteinExistence type="predicted"/>
<sequence length="294" mass="32110">MHWNPRIARAFLFQPQPIACQSEMAARFGCQNMADHQQTPLLPPAAALDSCSLTSGAGQQHAPELPLTVPLFRLHEVTENYFQQQQQQQQQQHLSNANGPINNNNNYDFYAPTKPAHTLTNGVLAIGTDDGGVIIKLESRDAEGVEGASAGESTNDCMAVDEHPEGQDRPDSVVCKTVGDGSGVASHDEGSGSSPRQALENGHAGEQMEVTGAGEGPTTERADGSESEPEDNKLKTQERERLMEAVQKVFEEYKWTPPPTVTRQPCAVCLQNADEPRDSFEGTRRRFSSRDQRT</sequence>
<protein>
    <submittedName>
        <fullName evidence="2">Uncharacterized protein</fullName>
    </submittedName>
</protein>
<evidence type="ECO:0000313" key="2">
    <source>
        <dbReference type="EnsemblMetazoa" id="AATE007135-PA.1"/>
    </source>
</evidence>
<feature type="compositionally biased region" description="Basic and acidic residues" evidence="1">
    <location>
        <begin position="274"/>
        <end position="294"/>
    </location>
</feature>
<feature type="region of interest" description="Disordered" evidence="1">
    <location>
        <begin position="84"/>
        <end position="108"/>
    </location>
</feature>
<organism evidence="2">
    <name type="scientific">Anopheles atroparvus</name>
    <name type="common">European mosquito</name>
    <dbReference type="NCBI Taxonomy" id="41427"/>
    <lineage>
        <taxon>Eukaryota</taxon>
        <taxon>Metazoa</taxon>
        <taxon>Ecdysozoa</taxon>
        <taxon>Arthropoda</taxon>
        <taxon>Hexapoda</taxon>
        <taxon>Insecta</taxon>
        <taxon>Pterygota</taxon>
        <taxon>Neoptera</taxon>
        <taxon>Endopterygota</taxon>
        <taxon>Diptera</taxon>
        <taxon>Nematocera</taxon>
        <taxon>Culicoidea</taxon>
        <taxon>Culicidae</taxon>
        <taxon>Anophelinae</taxon>
        <taxon>Anopheles</taxon>
    </lineage>
</organism>
<feature type="compositionally biased region" description="Low complexity" evidence="1">
    <location>
        <begin position="84"/>
        <end position="106"/>
    </location>
</feature>
<evidence type="ECO:0000256" key="1">
    <source>
        <dbReference type="SAM" id="MobiDB-lite"/>
    </source>
</evidence>